<dbReference type="CDD" id="cd03223">
    <property type="entry name" value="ABCD_peroxisomal_ALDP"/>
    <property type="match status" value="1"/>
</dbReference>
<evidence type="ECO:0000259" key="10">
    <source>
        <dbReference type="PROSITE" id="PS50929"/>
    </source>
</evidence>
<dbReference type="Gene3D" id="1.20.1560.10">
    <property type="entry name" value="ABC transporter type 1, transmembrane domain"/>
    <property type="match status" value="1"/>
</dbReference>
<evidence type="ECO:0000256" key="4">
    <source>
        <dbReference type="ARBA" id="ARBA00022741"/>
    </source>
</evidence>
<dbReference type="Gene3D" id="3.40.50.300">
    <property type="entry name" value="P-loop containing nucleotide triphosphate hydrolases"/>
    <property type="match status" value="1"/>
</dbReference>
<dbReference type="PROSITE" id="PS50929">
    <property type="entry name" value="ABC_TM1F"/>
    <property type="match status" value="1"/>
</dbReference>
<dbReference type="InterPro" id="IPR003439">
    <property type="entry name" value="ABC_transporter-like_ATP-bd"/>
</dbReference>
<evidence type="ECO:0000256" key="8">
    <source>
        <dbReference type="SAM" id="Phobius"/>
    </source>
</evidence>
<keyword evidence="6 8" id="KW-1133">Transmembrane helix</keyword>
<name>A0A6N4UL02_9MYCO</name>
<feature type="transmembrane region" description="Helical" evidence="8">
    <location>
        <begin position="247"/>
        <end position="266"/>
    </location>
</feature>
<feature type="transmembrane region" description="Helical" evidence="8">
    <location>
        <begin position="65"/>
        <end position="86"/>
    </location>
</feature>
<dbReference type="PANTHER" id="PTHR11384:SF59">
    <property type="entry name" value="LYSOSOMAL COBALAMIN TRANSPORTER ABCD4"/>
    <property type="match status" value="1"/>
</dbReference>
<dbReference type="InterPro" id="IPR011527">
    <property type="entry name" value="ABC1_TM_dom"/>
</dbReference>
<keyword evidence="2" id="KW-0813">Transport</keyword>
<evidence type="ECO:0000259" key="9">
    <source>
        <dbReference type="PROSITE" id="PS50893"/>
    </source>
</evidence>
<evidence type="ECO:0000256" key="5">
    <source>
        <dbReference type="ARBA" id="ARBA00022840"/>
    </source>
</evidence>
<feature type="transmembrane region" description="Helical" evidence="8">
    <location>
        <begin position="20"/>
        <end position="44"/>
    </location>
</feature>
<evidence type="ECO:0000313" key="11">
    <source>
        <dbReference type="EMBL" id="BBX25470.1"/>
    </source>
</evidence>
<dbReference type="PANTHER" id="PTHR11384">
    <property type="entry name" value="ATP-BINDING CASSETTE, SUB-FAMILY D MEMBER"/>
    <property type="match status" value="1"/>
</dbReference>
<dbReference type="PROSITE" id="PS50893">
    <property type="entry name" value="ABC_TRANSPORTER_2"/>
    <property type="match status" value="1"/>
</dbReference>
<keyword evidence="3 8" id="KW-0812">Transmembrane</keyword>
<dbReference type="GO" id="GO:0005886">
    <property type="term" value="C:plasma membrane"/>
    <property type="evidence" value="ECO:0007669"/>
    <property type="project" value="UniProtKB-SubCell"/>
</dbReference>
<dbReference type="PROSITE" id="PS00211">
    <property type="entry name" value="ABC_TRANSPORTER_1"/>
    <property type="match status" value="1"/>
</dbReference>
<accession>A0A6N4UL02</accession>
<dbReference type="InterPro" id="IPR036640">
    <property type="entry name" value="ABC1_TM_sf"/>
</dbReference>
<dbReference type="GO" id="GO:0140359">
    <property type="term" value="F:ABC-type transporter activity"/>
    <property type="evidence" value="ECO:0007669"/>
    <property type="project" value="InterPro"/>
</dbReference>
<evidence type="ECO:0000256" key="1">
    <source>
        <dbReference type="ARBA" id="ARBA00004651"/>
    </source>
</evidence>
<feature type="domain" description="ABC transmembrane type-1" evidence="10">
    <location>
        <begin position="66"/>
        <end position="391"/>
    </location>
</feature>
<comment type="subcellular location">
    <subcellularLocation>
        <location evidence="1">Cell membrane</location>
        <topology evidence="1">Multi-pass membrane protein</topology>
    </subcellularLocation>
</comment>
<evidence type="ECO:0000256" key="3">
    <source>
        <dbReference type="ARBA" id="ARBA00022692"/>
    </source>
</evidence>
<protein>
    <submittedName>
        <fullName evidence="11">ABC transporter permease</fullName>
    </submittedName>
</protein>
<dbReference type="EMBL" id="AP022565">
    <property type="protein sequence ID" value="BBX25470.1"/>
    <property type="molecule type" value="Genomic_DNA"/>
</dbReference>
<feature type="transmembrane region" description="Helical" evidence="8">
    <location>
        <begin position="212"/>
        <end position="235"/>
    </location>
</feature>
<keyword evidence="7 8" id="KW-0472">Membrane</keyword>
<dbReference type="InterPro" id="IPR003593">
    <property type="entry name" value="AAA+_ATPase"/>
</dbReference>
<keyword evidence="4" id="KW-0547">Nucleotide-binding</keyword>
<sequence>MEMFSPSLNWGAELAVSLLWIAKVWVYTAIPTLVVLVLIAKFTTWGRQFWRVTGAYFTGSESIKVWLWLSALLLSVISGVRLQVLFSYYSNDLMSAAQTAFEGMGGGNDAVKQSGVDGFWWALIHFGILATIHVARIMLDLFMMQRFTLAWRAWLTDRLTGDWLDRKAYYRTRFIDDSIDNPDQRIQSDIDIFTNGIGPLPSNPNTFTQSTLLFGAIDAIVSVASFTVILWNLSGDLTMFGFTMPKAMFWIGIAYVLVATVIAFWIGRPLIRLTFNNEKFNAAFRYALVRLRDAAEAVAFYRGEAAERMQLRKRFAPVVDNYKRFINRSVRFYGWNLSISQIINPLPWIIQAPRMFAGEIKLGDISQTSSAFGSIQDGLSFFRNNYDGFAGWRASVMRLHGLVIANEEARALPELTVEPSQDCLVELVDVEVRTPAGEPLVDNLDLRLDLGDTLIVTGRSGAGKTTLLRSLAQLWPYATGTFRYPVDPNETMFLSQMPYVPLGDLRAVVSYPAEPGSIPDEDLHAALQKVSLPQCSQRLSEVADWAKVLSPGEQQRIAFARILLTRPRAVFFDEATSALDEGLEYTMYALVRSELPDTILVSVTHRSTVGQHHEKHLQLHGGGRWSLGEVDDDAADLVKQP</sequence>
<dbReference type="SUPFAM" id="SSF52540">
    <property type="entry name" value="P-loop containing nucleoside triphosphate hydrolases"/>
    <property type="match status" value="1"/>
</dbReference>
<dbReference type="KEGG" id="malv:MALV_05950"/>
<dbReference type="InterPro" id="IPR050835">
    <property type="entry name" value="ABC_transporter_sub-D"/>
</dbReference>
<dbReference type="AlphaFoldDB" id="A0A6N4UL02"/>
<evidence type="ECO:0000256" key="2">
    <source>
        <dbReference type="ARBA" id="ARBA00022448"/>
    </source>
</evidence>
<dbReference type="GO" id="GO:0005524">
    <property type="term" value="F:ATP binding"/>
    <property type="evidence" value="ECO:0007669"/>
    <property type="project" value="UniProtKB-KW"/>
</dbReference>
<dbReference type="SUPFAM" id="SSF90123">
    <property type="entry name" value="ABC transporter transmembrane region"/>
    <property type="match status" value="1"/>
</dbReference>
<dbReference type="GO" id="GO:0016887">
    <property type="term" value="F:ATP hydrolysis activity"/>
    <property type="evidence" value="ECO:0007669"/>
    <property type="project" value="InterPro"/>
</dbReference>
<reference evidence="11 12" key="1">
    <citation type="journal article" date="2019" name="Emerg. Microbes Infect.">
        <title>Comprehensive subspecies identification of 175 nontuberculous mycobacteria species based on 7547 genomic profiles.</title>
        <authorList>
            <person name="Matsumoto Y."/>
            <person name="Kinjo T."/>
            <person name="Motooka D."/>
            <person name="Nabeya D."/>
            <person name="Jung N."/>
            <person name="Uechi K."/>
            <person name="Horii T."/>
            <person name="Iida T."/>
            <person name="Fujita J."/>
            <person name="Nakamura S."/>
        </authorList>
    </citation>
    <scope>NUCLEOTIDE SEQUENCE [LARGE SCALE GENOMIC DNA]</scope>
    <source>
        <strain evidence="11 12">JCM 12272</strain>
    </source>
</reference>
<dbReference type="RefSeq" id="WP_163660964.1">
    <property type="nucleotide sequence ID" value="NZ_AP022565.1"/>
</dbReference>
<keyword evidence="12" id="KW-1185">Reference proteome</keyword>
<feature type="transmembrane region" description="Helical" evidence="8">
    <location>
        <begin position="119"/>
        <end position="139"/>
    </location>
</feature>
<dbReference type="Pfam" id="PF00005">
    <property type="entry name" value="ABC_tran"/>
    <property type="match status" value="1"/>
</dbReference>
<feature type="domain" description="ABC transporter" evidence="9">
    <location>
        <begin position="425"/>
        <end position="641"/>
    </location>
</feature>
<evidence type="ECO:0000313" key="12">
    <source>
        <dbReference type="Proteomes" id="UP000466906"/>
    </source>
</evidence>
<dbReference type="InterPro" id="IPR027417">
    <property type="entry name" value="P-loop_NTPase"/>
</dbReference>
<gene>
    <name evidence="11" type="ORF">MALV_05950</name>
</gene>
<dbReference type="Proteomes" id="UP000466906">
    <property type="component" value="Chromosome"/>
</dbReference>
<dbReference type="Pfam" id="PF06472">
    <property type="entry name" value="ABC_membrane_2"/>
    <property type="match status" value="1"/>
</dbReference>
<proteinExistence type="predicted"/>
<evidence type="ECO:0000256" key="6">
    <source>
        <dbReference type="ARBA" id="ARBA00022989"/>
    </source>
</evidence>
<organism evidence="11 12">
    <name type="scientific">Mycolicibacterium alvei</name>
    <dbReference type="NCBI Taxonomy" id="67081"/>
    <lineage>
        <taxon>Bacteria</taxon>
        <taxon>Bacillati</taxon>
        <taxon>Actinomycetota</taxon>
        <taxon>Actinomycetes</taxon>
        <taxon>Mycobacteriales</taxon>
        <taxon>Mycobacteriaceae</taxon>
        <taxon>Mycolicibacterium</taxon>
    </lineage>
</organism>
<dbReference type="SMART" id="SM00382">
    <property type="entry name" value="AAA"/>
    <property type="match status" value="1"/>
</dbReference>
<dbReference type="InterPro" id="IPR017871">
    <property type="entry name" value="ABC_transporter-like_CS"/>
</dbReference>
<evidence type="ECO:0000256" key="7">
    <source>
        <dbReference type="ARBA" id="ARBA00023136"/>
    </source>
</evidence>
<keyword evidence="5" id="KW-0067">ATP-binding</keyword>